<dbReference type="OrthoDB" id="32283at10239"/>
<evidence type="ECO:0000313" key="1">
    <source>
        <dbReference type="EMBL" id="ATY70231.1"/>
    </source>
</evidence>
<dbReference type="KEGG" id="vg:41701375"/>
<reference evidence="1" key="1">
    <citation type="journal article" date="2021" name="Virus">
        <title>The discovery, distribution and diversity of DNA viruses associated with Drosophila melanogaster in Europe.</title>
        <authorList>
            <person name="Wallace M.A."/>
            <person name="Coffman K.A."/>
            <person name="Gilbert C."/>
            <person name="Ravindran S."/>
            <person name="Albery G.F."/>
            <person name="Abbott J."/>
            <person name="Argyridou E."/>
            <person name="Bellosta P."/>
            <person name="Betancourt A.J."/>
            <person name="Colinet H."/>
            <person name="Eric K."/>
            <person name="Glaser-Schmitt A."/>
            <person name="Grath S."/>
            <person name="Jelic M."/>
            <person name="Kankare M."/>
            <person name="Kozeretska I."/>
            <person name="Loeschcke V."/>
            <person name="Montchamp-Moreau C."/>
            <person name="Ometto L."/>
            <person name="Onder B.S."/>
            <person name="Orengo D.J."/>
            <person name="Parsch J."/>
            <person name="Pascual M."/>
            <person name="Patenkovic A."/>
            <person name="Puerma E."/>
            <person name="Ritchie M.G."/>
            <person name="Rota-Stabelli O."/>
            <person name="Schou M.F."/>
            <person name="Serga S.V."/>
            <person name="Stamenkovic-Radak M."/>
            <person name="Tanaskovic M."/>
            <person name="Veselinovic M.S."/>
            <person name="Vieira J."/>
            <person name="Vieira C.P."/>
            <person name="Kapun M."/>
            <person name="Flatt T."/>
            <person name="Gonzalez J."/>
            <person name="Staubach F."/>
            <person name="Obbard D.J."/>
        </authorList>
    </citation>
    <scope>NUCLEOTIDE SEQUENCE</scope>
    <source>
        <strain evidence="1">DrosEU28 Tomelloso 2015</strain>
    </source>
</reference>
<dbReference type="SUPFAM" id="SSF52540">
    <property type="entry name" value="P-loop containing nucleoside triphosphate hydrolases"/>
    <property type="match status" value="1"/>
</dbReference>
<dbReference type="InterPro" id="IPR027417">
    <property type="entry name" value="P-loop_NTPase"/>
</dbReference>
<keyword evidence="2" id="KW-1185">Reference proteome</keyword>
<sequence>MLYQTVQFFRSDSDDINKTMKLVLFLDGVSCVGKTTMAHKTLDFAKYLEDYPNFAKKNDLMHIQYLYDHSVTNDMLNYLDEIDEEYQKKMENAVELQQFLKEAIIVDRSYYSTMAYDIIFKYNGDSLDPHTFRTTVEREVFADETYCQLLTKVWQMWRKRFEKFYPNLNTQLLWVIPTNYDAVVKNLQNRGTFENNFGNLRNYVENQCWIFQRLSAITKIGHLLYVDTHLTSDYLSAFVETIRCATC</sequence>
<name>A0A2H4T2S1_9VIRU</name>
<organism evidence="1">
    <name type="scientific">Tomelloso virus</name>
    <dbReference type="NCBI Taxonomy" id="2053981"/>
    <lineage>
        <taxon>Viruses</taxon>
        <taxon>Viruses incertae sedis</taxon>
        <taxon>Naldaviricetes</taxon>
        <taxon>Lefavirales</taxon>
        <taxon>Nudiviridae</taxon>
        <taxon>Alphanudivirus</taxon>
        <taxon>Alphanudivirus alterdromelanogasteris</taxon>
    </lineage>
</organism>
<evidence type="ECO:0000313" key="2">
    <source>
        <dbReference type="Proteomes" id="UP000289333"/>
    </source>
</evidence>
<accession>A0A2H4T2S1</accession>
<dbReference type="Proteomes" id="UP000289333">
    <property type="component" value="Segment"/>
</dbReference>
<dbReference type="GeneID" id="41701375"/>
<dbReference type="EMBL" id="KY457233">
    <property type="protein sequence ID" value="ATY70231.1"/>
    <property type="molecule type" value="Genomic_DNA"/>
</dbReference>
<dbReference type="Gene3D" id="3.40.50.300">
    <property type="entry name" value="P-loop containing nucleotide triphosphate hydrolases"/>
    <property type="match status" value="1"/>
</dbReference>
<dbReference type="RefSeq" id="YP_009553421.1">
    <property type="nucleotide sequence ID" value="NC_040789.1"/>
</dbReference>
<proteinExistence type="predicted"/>
<protein>
    <submittedName>
        <fullName evidence="1">HZV 115-like protein</fullName>
    </submittedName>
</protein>